<evidence type="ECO:0000256" key="1">
    <source>
        <dbReference type="ARBA" id="ARBA00022679"/>
    </source>
</evidence>
<dbReference type="VEuPathDB" id="FungiDB:TRICI_001403"/>
<dbReference type="PROSITE" id="PS51186">
    <property type="entry name" value="GNAT"/>
    <property type="match status" value="1"/>
</dbReference>
<dbReference type="GO" id="GO:0004059">
    <property type="term" value="F:aralkylamine N-acetyltransferase activity"/>
    <property type="evidence" value="ECO:0007669"/>
    <property type="project" value="TreeGrafter"/>
</dbReference>
<dbReference type="AlphaFoldDB" id="A0A642V8T7"/>
<dbReference type="GO" id="GO:0005737">
    <property type="term" value="C:cytoplasm"/>
    <property type="evidence" value="ECO:0007669"/>
    <property type="project" value="TreeGrafter"/>
</dbReference>
<dbReference type="EMBL" id="SWFS01000097">
    <property type="protein sequence ID" value="KAA8916540.1"/>
    <property type="molecule type" value="Genomic_DNA"/>
</dbReference>
<name>A0A642V8T7_9ASCO</name>
<evidence type="ECO:0000313" key="5">
    <source>
        <dbReference type="EMBL" id="KAA8916540.1"/>
    </source>
</evidence>
<feature type="domain" description="N-acetyltransferase" evidence="4">
    <location>
        <begin position="56"/>
        <end position="240"/>
    </location>
</feature>
<dbReference type="PANTHER" id="PTHR10908">
    <property type="entry name" value="SEROTONIN N-ACETYLTRANSFERASE"/>
    <property type="match status" value="1"/>
</dbReference>
<reference evidence="5" key="1">
    <citation type="journal article" date="2019" name="G3 (Bethesda)">
        <title>Genome Assemblies of Two Rare Opportunistic Yeast Pathogens: Diutina rugosa (syn. Candida rugosa) and Trichomonascus ciferrii (syn. Candida ciferrii).</title>
        <authorList>
            <person name="Mixao V."/>
            <person name="Saus E."/>
            <person name="Hansen A.P."/>
            <person name="Lass-Florl C."/>
            <person name="Gabaldon T."/>
        </authorList>
    </citation>
    <scope>NUCLEOTIDE SEQUENCE</scope>
    <source>
        <strain evidence="5">CBS 4856</strain>
    </source>
</reference>
<dbReference type="Pfam" id="PF13673">
    <property type="entry name" value="Acetyltransf_10"/>
    <property type="match status" value="1"/>
</dbReference>
<comment type="caution">
    <text evidence="5">The sequence shown here is derived from an EMBL/GenBank/DDBJ whole genome shotgun (WGS) entry which is preliminary data.</text>
</comment>
<dbReference type="InterPro" id="IPR000182">
    <property type="entry name" value="GNAT_dom"/>
</dbReference>
<dbReference type="SUPFAM" id="SSF55729">
    <property type="entry name" value="Acyl-CoA N-acyltransferases (Nat)"/>
    <property type="match status" value="1"/>
</dbReference>
<evidence type="ECO:0000259" key="4">
    <source>
        <dbReference type="PROSITE" id="PS51186"/>
    </source>
</evidence>
<protein>
    <recommendedName>
        <fullName evidence="4">N-acetyltransferase domain-containing protein</fullName>
    </recommendedName>
</protein>
<organism evidence="5 6">
    <name type="scientific">Trichomonascus ciferrii</name>
    <dbReference type="NCBI Taxonomy" id="44093"/>
    <lineage>
        <taxon>Eukaryota</taxon>
        <taxon>Fungi</taxon>
        <taxon>Dikarya</taxon>
        <taxon>Ascomycota</taxon>
        <taxon>Saccharomycotina</taxon>
        <taxon>Dipodascomycetes</taxon>
        <taxon>Dipodascales</taxon>
        <taxon>Trichomonascaceae</taxon>
        <taxon>Trichomonascus</taxon>
        <taxon>Trichomonascus ciferrii complex</taxon>
    </lineage>
</organism>
<keyword evidence="1" id="KW-0808">Transferase</keyword>
<dbReference type="Gene3D" id="3.40.630.30">
    <property type="match status" value="1"/>
</dbReference>
<dbReference type="InterPro" id="IPR051635">
    <property type="entry name" value="SNAT-like"/>
</dbReference>
<dbReference type="OrthoDB" id="30840at2759"/>
<proteinExistence type="predicted"/>
<keyword evidence="6" id="KW-1185">Reference proteome</keyword>
<gene>
    <name evidence="5" type="ORF">TRICI_001403</name>
</gene>
<accession>A0A642V8T7</accession>
<evidence type="ECO:0000313" key="6">
    <source>
        <dbReference type="Proteomes" id="UP000761534"/>
    </source>
</evidence>
<dbReference type="InterPro" id="IPR016181">
    <property type="entry name" value="Acyl_CoA_acyltransferase"/>
</dbReference>
<dbReference type="CDD" id="cd04301">
    <property type="entry name" value="NAT_SF"/>
    <property type="match status" value="1"/>
</dbReference>
<feature type="region of interest" description="Disordered" evidence="3">
    <location>
        <begin position="128"/>
        <end position="157"/>
    </location>
</feature>
<sequence length="248" mass="28170">MTQGLPPHAIIRPLTLRDLDKFLEVENIGFTNPDERCTPEKARYRLRVCPELSAGVFVRTYDTDDKDKEDDEQQPDGKALDPGNDEDYEDIDEEGDRSRNGVLPAGVSSCSGERLIAHILATKTDADTLTDESMELPERDEYDRTKDRSDPRGHKEEGRTICIHSVVVHPDYQGQSIGTILLRDYIQRLTTQHIADKIALIAHDHVAPFYQRLDFQDMGPSDCKFTGGGWRALWLPLSDRDDDEEDDE</sequence>
<feature type="compositionally biased region" description="Acidic residues" evidence="3">
    <location>
        <begin position="83"/>
        <end position="95"/>
    </location>
</feature>
<evidence type="ECO:0000256" key="2">
    <source>
        <dbReference type="ARBA" id="ARBA00023315"/>
    </source>
</evidence>
<feature type="region of interest" description="Disordered" evidence="3">
    <location>
        <begin position="60"/>
        <end position="106"/>
    </location>
</feature>
<feature type="compositionally biased region" description="Basic and acidic residues" evidence="3">
    <location>
        <begin position="136"/>
        <end position="157"/>
    </location>
</feature>
<keyword evidence="2" id="KW-0012">Acyltransferase</keyword>
<dbReference type="PANTHER" id="PTHR10908:SF0">
    <property type="entry name" value="SEROTONIN N-ACETYLTRANSFERASE"/>
    <property type="match status" value="1"/>
</dbReference>
<dbReference type="Proteomes" id="UP000761534">
    <property type="component" value="Unassembled WGS sequence"/>
</dbReference>
<evidence type="ECO:0000256" key="3">
    <source>
        <dbReference type="SAM" id="MobiDB-lite"/>
    </source>
</evidence>